<evidence type="ECO:0000256" key="2">
    <source>
        <dbReference type="ARBA" id="ARBA00022692"/>
    </source>
</evidence>
<evidence type="ECO:0000313" key="13">
    <source>
        <dbReference type="Proteomes" id="UP000515135"/>
    </source>
</evidence>
<keyword evidence="8" id="KW-1015">Disulfide bond</keyword>
<keyword evidence="6 8" id="KW-0472">Membrane</keyword>
<dbReference type="Gene3D" id="2.40.160.110">
    <property type="match status" value="3"/>
</dbReference>
<keyword evidence="5 10" id="KW-1133">Transmembrane helix</keyword>
<dbReference type="GO" id="GO:0072594">
    <property type="term" value="P:establishment of protein localization to organelle"/>
    <property type="evidence" value="ECO:0007669"/>
    <property type="project" value="TreeGrafter"/>
</dbReference>
<dbReference type="GO" id="GO:0031902">
    <property type="term" value="C:late endosome membrane"/>
    <property type="evidence" value="ECO:0007669"/>
    <property type="project" value="TreeGrafter"/>
</dbReference>
<dbReference type="PANTHER" id="PTHR11506">
    <property type="entry name" value="LYSOSOME-ASSOCIATED MEMBRANE GLYCOPROTEIN"/>
    <property type="match status" value="1"/>
</dbReference>
<feature type="chain" id="PRO_5028159892" evidence="11">
    <location>
        <begin position="20"/>
        <end position="643"/>
    </location>
</feature>
<evidence type="ECO:0000256" key="10">
    <source>
        <dbReference type="SAM" id="Phobius"/>
    </source>
</evidence>
<dbReference type="GeneID" id="109487002"/>
<dbReference type="KEGG" id="bbel:109487002"/>
<feature type="domain" description="Lysosome-associated membrane glycoprotein 2-like luminal" evidence="12">
    <location>
        <begin position="221"/>
        <end position="386"/>
    </location>
</feature>
<evidence type="ECO:0000256" key="1">
    <source>
        <dbReference type="ARBA" id="ARBA00004530"/>
    </source>
</evidence>
<dbReference type="PANTHER" id="PTHR11506:SF6">
    <property type="entry name" value="LYSOSOME-ASSOCIATED MEMBRANE GLYCOPROTEIN 2"/>
    <property type="match status" value="1"/>
</dbReference>
<evidence type="ECO:0000256" key="7">
    <source>
        <dbReference type="ARBA" id="ARBA00023180"/>
    </source>
</evidence>
<evidence type="ECO:0000256" key="8">
    <source>
        <dbReference type="PROSITE-ProRule" id="PRU00740"/>
    </source>
</evidence>
<evidence type="ECO:0000256" key="9">
    <source>
        <dbReference type="SAM" id="MobiDB-lite"/>
    </source>
</evidence>
<keyword evidence="4" id="KW-0967">Endosome</keyword>
<dbReference type="GO" id="GO:0005886">
    <property type="term" value="C:plasma membrane"/>
    <property type="evidence" value="ECO:0007669"/>
    <property type="project" value="TreeGrafter"/>
</dbReference>
<feature type="region of interest" description="Disordered" evidence="9">
    <location>
        <begin position="396"/>
        <end position="424"/>
    </location>
</feature>
<feature type="disulfide bond" evidence="8">
    <location>
        <begin position="564"/>
        <end position="601"/>
    </location>
</feature>
<evidence type="ECO:0000256" key="11">
    <source>
        <dbReference type="SAM" id="SignalP"/>
    </source>
</evidence>
<evidence type="ECO:0000256" key="6">
    <source>
        <dbReference type="ARBA" id="ARBA00023136"/>
    </source>
</evidence>
<gene>
    <name evidence="14" type="primary">LOC109487002</name>
</gene>
<evidence type="ECO:0000259" key="12">
    <source>
        <dbReference type="Pfam" id="PF01299"/>
    </source>
</evidence>
<dbReference type="Pfam" id="PF01299">
    <property type="entry name" value="Lamp2-like_luminal"/>
    <property type="match status" value="3"/>
</dbReference>
<dbReference type="PRINTS" id="PR00336">
    <property type="entry name" value="LYSASSOCTDMP"/>
</dbReference>
<organism evidence="13 14">
    <name type="scientific">Branchiostoma belcheri</name>
    <name type="common">Amphioxus</name>
    <dbReference type="NCBI Taxonomy" id="7741"/>
    <lineage>
        <taxon>Eukaryota</taxon>
        <taxon>Metazoa</taxon>
        <taxon>Chordata</taxon>
        <taxon>Cephalochordata</taxon>
        <taxon>Leptocardii</taxon>
        <taxon>Amphioxiformes</taxon>
        <taxon>Branchiostomatidae</taxon>
        <taxon>Branchiostoma</taxon>
    </lineage>
</organism>
<evidence type="ECO:0000256" key="4">
    <source>
        <dbReference type="ARBA" id="ARBA00022753"/>
    </source>
</evidence>
<evidence type="ECO:0000256" key="3">
    <source>
        <dbReference type="ARBA" id="ARBA00022729"/>
    </source>
</evidence>
<dbReference type="InterPro" id="IPR048528">
    <property type="entry name" value="Lamp2-like_luminal"/>
</dbReference>
<feature type="disulfide bond" evidence="8">
    <location>
        <begin position="359"/>
        <end position="396"/>
    </location>
</feature>
<keyword evidence="3 11" id="KW-0732">Signal</keyword>
<dbReference type="OrthoDB" id="10037042at2759"/>
<evidence type="ECO:0000313" key="14">
    <source>
        <dbReference type="RefSeq" id="XP_019646476.1"/>
    </source>
</evidence>
<keyword evidence="8" id="KW-0458">Lysosome</keyword>
<dbReference type="GO" id="GO:0005765">
    <property type="term" value="C:lysosomal membrane"/>
    <property type="evidence" value="ECO:0007669"/>
    <property type="project" value="UniProtKB-SubCell"/>
</dbReference>
<comment type="subcellular location">
    <subcellularLocation>
        <location evidence="1">Endosome membrane</location>
        <topology evidence="1">Single-pass type I membrane protein</topology>
    </subcellularLocation>
    <subcellularLocation>
        <location evidence="8">Lysosome membrane</location>
        <topology evidence="8">Single-pass type I membrane protein</topology>
    </subcellularLocation>
</comment>
<dbReference type="RefSeq" id="XP_019646476.1">
    <property type="nucleotide sequence ID" value="XM_019790917.1"/>
</dbReference>
<keyword evidence="13" id="KW-1185">Reference proteome</keyword>
<feature type="disulfide bond" evidence="8">
    <location>
        <begin position="42"/>
        <end position="81"/>
    </location>
</feature>
<feature type="disulfide bond" evidence="8">
    <location>
        <begin position="154"/>
        <end position="190"/>
    </location>
</feature>
<dbReference type="InterPro" id="IPR002000">
    <property type="entry name" value="Lysosome-assoc_membr_glycop"/>
</dbReference>
<dbReference type="PROSITE" id="PS51407">
    <property type="entry name" value="LAMP_3"/>
    <property type="match status" value="2"/>
</dbReference>
<feature type="disulfide bond" evidence="8">
    <location>
        <begin position="443"/>
        <end position="481"/>
    </location>
</feature>
<accession>A0A6P5AWT0</accession>
<sequence length="643" mass="70177">MAWLAWLTIVVILSSTVKSHEWVPARPPVGHFAVTDAENTTCLLMTVGMTFHVPYVKNDSKNTEEVASYYLPADADVTGSCEDTAASITLSWGEGFNVTVSFQRNDTMFYGSDITTGYVLNRDVFPDCKDDGETRVQSGPPHDVHAMPGRSYLCDVAVNVTVGNVTVTFSDLQVQPFLVKGGNFSKAEECAADMATTPSAHTIPVKTTVHTTPIPFPVPKPSQNNYTLTDITGKVCFMALMAVQIQVNYTRTTGKTGSAVWDVPKNTNATGACGNDTASLQLVFDGGLTNLTVIFTATTGMDDLTDVDTDSGFKASEMFLEYVETEARFPGSVNNGTSQTVEKKNLAVFQCTTGMSYKCNTRQTVMLSHDVTLRFEDVHLQPFQVKGGHFDPVKECTADKVTTPGPSNMTTPMTAITTPPPPRPVHDPITLNFTLTDDENKICFMALMGVQIEVNYTTHDTEKKSTARWNVPNSVTVTGECSNTTATLTLTFDGELTVVTMTFRNQSGKGGTVNKFMVSDIDLQYVTDKSHFPDAQPAELGKHINISKHNLAVFKGELGSSYLCKKGDNVTLNQNVTLRMIEVQVQPFGLTSNKFDQAEVCEADNDVSTLRPIIVGCAIAGVDVLMLLYYGIGRRMRRNKNTR</sequence>
<comment type="similarity">
    <text evidence="8">Belongs to the LAMP family.</text>
</comment>
<reference evidence="14" key="1">
    <citation type="submission" date="2025-08" db="UniProtKB">
        <authorList>
            <consortium name="RefSeq"/>
        </authorList>
    </citation>
    <scope>IDENTIFICATION</scope>
    <source>
        <tissue evidence="14">Gonad</tissue>
    </source>
</reference>
<feature type="domain" description="Lysosome-associated membrane glycoprotein 2-like luminal" evidence="12">
    <location>
        <begin position="432"/>
        <end position="590"/>
    </location>
</feature>
<keyword evidence="7" id="KW-0325">Glycoprotein</keyword>
<dbReference type="Proteomes" id="UP000515135">
    <property type="component" value="Unplaced"/>
</dbReference>
<dbReference type="AlphaFoldDB" id="A0A6P5AWT0"/>
<comment type="caution">
    <text evidence="8">Lacks conserved residue(s) required for the propagation of feature annotation.</text>
</comment>
<feature type="signal peptide" evidence="11">
    <location>
        <begin position="1"/>
        <end position="19"/>
    </location>
</feature>
<feature type="domain" description="Lysosome-associated membrane glycoprotein 2-like luminal" evidence="12">
    <location>
        <begin position="28"/>
        <end position="180"/>
    </location>
</feature>
<feature type="transmembrane region" description="Helical" evidence="10">
    <location>
        <begin position="613"/>
        <end position="632"/>
    </location>
</feature>
<evidence type="ECO:0000256" key="5">
    <source>
        <dbReference type="ARBA" id="ARBA00022989"/>
    </source>
</evidence>
<name>A0A6P5AWT0_BRABE</name>
<proteinExistence type="inferred from homology"/>
<protein>
    <submittedName>
        <fullName evidence="14">Lysosome-associated membrane glycoprotein 1-like</fullName>
    </submittedName>
</protein>
<keyword evidence="2 8" id="KW-0812">Transmembrane</keyword>